<feature type="region of interest" description="Disordered" evidence="1">
    <location>
        <begin position="1"/>
        <end position="47"/>
    </location>
</feature>
<keyword evidence="2" id="KW-0812">Transmembrane</keyword>
<dbReference type="Proteomes" id="UP000234331">
    <property type="component" value="Unassembled WGS sequence"/>
</dbReference>
<keyword evidence="4" id="KW-1185">Reference proteome</keyword>
<proteinExistence type="predicted"/>
<evidence type="ECO:0000256" key="1">
    <source>
        <dbReference type="SAM" id="MobiDB-lite"/>
    </source>
</evidence>
<name>A0A2I2KLY2_9ACTN</name>
<organism evidence="3 4">
    <name type="scientific">Frankia canadensis</name>
    <dbReference type="NCBI Taxonomy" id="1836972"/>
    <lineage>
        <taxon>Bacteria</taxon>
        <taxon>Bacillati</taxon>
        <taxon>Actinomycetota</taxon>
        <taxon>Actinomycetes</taxon>
        <taxon>Frankiales</taxon>
        <taxon>Frankiaceae</taxon>
        <taxon>Frankia</taxon>
    </lineage>
</organism>
<feature type="region of interest" description="Disordered" evidence="1">
    <location>
        <begin position="77"/>
        <end position="100"/>
    </location>
</feature>
<keyword evidence="2" id="KW-1133">Transmembrane helix</keyword>
<keyword evidence="2" id="KW-0472">Membrane</keyword>
<feature type="compositionally biased region" description="Low complexity" evidence="1">
    <location>
        <begin position="37"/>
        <end position="47"/>
    </location>
</feature>
<dbReference type="AlphaFoldDB" id="A0A2I2KLY2"/>
<protein>
    <submittedName>
        <fullName evidence="3">Uncharacterized protein</fullName>
    </submittedName>
</protein>
<accession>A0A2I2KLY2</accession>
<evidence type="ECO:0000313" key="4">
    <source>
        <dbReference type="Proteomes" id="UP000234331"/>
    </source>
</evidence>
<evidence type="ECO:0000313" key="3">
    <source>
        <dbReference type="EMBL" id="SNQ46674.1"/>
    </source>
</evidence>
<sequence>MPGARPSPRRPAVGDHFSRQAVSAADAAFPGPRSHRSGPGPAAGAWSRARASRPLLRRAVGLIVGMAVLIPAATALDGSRSPHVSHPTRPPSVAAGVAQH</sequence>
<feature type="transmembrane region" description="Helical" evidence="2">
    <location>
        <begin position="55"/>
        <end position="76"/>
    </location>
</feature>
<dbReference type="EMBL" id="FZMO01000057">
    <property type="protein sequence ID" value="SNQ46674.1"/>
    <property type="molecule type" value="Genomic_DNA"/>
</dbReference>
<dbReference type="RefSeq" id="WP_101830643.1">
    <property type="nucleotide sequence ID" value="NZ_FZMO01000057.1"/>
</dbReference>
<evidence type="ECO:0000256" key="2">
    <source>
        <dbReference type="SAM" id="Phobius"/>
    </source>
</evidence>
<reference evidence="3 4" key="1">
    <citation type="submission" date="2017-06" db="EMBL/GenBank/DDBJ databases">
        <authorList>
            <person name="Kim H.J."/>
            <person name="Triplett B.A."/>
        </authorList>
    </citation>
    <scope>NUCLEOTIDE SEQUENCE [LARGE SCALE GENOMIC DNA]</scope>
    <source>
        <strain evidence="3">FRACA_ARgP5</strain>
    </source>
</reference>
<gene>
    <name evidence="3" type="ORF">FRACA_150046</name>
</gene>